<organism evidence="2 3">
    <name type="scientific">Shewanella avicenniae</name>
    <dbReference type="NCBI Taxonomy" id="2814294"/>
    <lineage>
        <taxon>Bacteria</taxon>
        <taxon>Pseudomonadati</taxon>
        <taxon>Pseudomonadota</taxon>
        <taxon>Gammaproteobacteria</taxon>
        <taxon>Alteromonadales</taxon>
        <taxon>Shewanellaceae</taxon>
        <taxon>Shewanella</taxon>
    </lineage>
</organism>
<keyword evidence="3" id="KW-1185">Reference proteome</keyword>
<protein>
    <submittedName>
        <fullName evidence="2">Dipeptidase</fullName>
    </submittedName>
</protein>
<reference evidence="2 3" key="1">
    <citation type="submission" date="2021-03" db="EMBL/GenBank/DDBJ databases">
        <title>Novel species identification of genus Shewanella.</title>
        <authorList>
            <person name="Liu G."/>
            <person name="Zhang Q."/>
        </authorList>
    </citation>
    <scope>NUCLEOTIDE SEQUENCE [LARGE SCALE GENOMIC DNA]</scope>
    <source>
        <strain evidence="2 3">FJAT-51800</strain>
    </source>
</reference>
<dbReference type="SUPFAM" id="SSF51556">
    <property type="entry name" value="Metallo-dependent hydrolases"/>
    <property type="match status" value="1"/>
</dbReference>
<dbReference type="Pfam" id="PF01244">
    <property type="entry name" value="Peptidase_M19"/>
    <property type="match status" value="1"/>
</dbReference>
<sequence length="418" mass="45887">MLLRRKKSQIAVSLSLLMGMAFTATVNAEVSLQQAIEIQQSLLTLDTHLDTPANLVQPGFDIMARHSYDHDFNQVDVPRMQDGVLDGGFWAIYSSQGPLTEKGYQQSRDTAILRALAIHTMVSEHPKTFAFATDADQAAAIKAAGKHVVYMSIENAYPLGNDISLLETFYKLGVRMAGPVHFKNNQLGDSSTDPDGPKWGGLSPLGEQFVAEANRLGIVLDGSHAGDATVKDMMRLSKTPIMLSHSGSKAVYDHPRNVDDELLKQLAASGGVIQMNAYSSYLKKLPDNPKRSEAFKGFIAMMHESNGEADAAHYEKMQQLRRKIEHDYPAVSATFEDYMEHFLHTLKVVGPKHVGIGADWDGGGGVEGMMDVSSLPKITQRLLNEGYSKQDLADIWGLNALRVLKAADDYAKQPKLSQ</sequence>
<dbReference type="CDD" id="cd01301">
    <property type="entry name" value="rDP_like"/>
    <property type="match status" value="1"/>
</dbReference>
<name>A0ABX7QQ10_9GAMM</name>
<gene>
    <name evidence="2" type="ORF">JYB87_17535</name>
</gene>
<dbReference type="RefSeq" id="WP_207354708.1">
    <property type="nucleotide sequence ID" value="NZ_CP071503.1"/>
</dbReference>
<evidence type="ECO:0000313" key="2">
    <source>
        <dbReference type="EMBL" id="QSX33489.1"/>
    </source>
</evidence>
<proteinExistence type="predicted"/>
<accession>A0ABX7QQ10</accession>
<dbReference type="InterPro" id="IPR032466">
    <property type="entry name" value="Metal_Hydrolase"/>
</dbReference>
<keyword evidence="1" id="KW-0732">Signal</keyword>
<feature type="chain" id="PRO_5045894756" evidence="1">
    <location>
        <begin position="29"/>
        <end position="418"/>
    </location>
</feature>
<dbReference type="EMBL" id="CP071503">
    <property type="protein sequence ID" value="QSX33489.1"/>
    <property type="molecule type" value="Genomic_DNA"/>
</dbReference>
<dbReference type="PANTHER" id="PTHR10443">
    <property type="entry name" value="MICROSOMAL DIPEPTIDASE"/>
    <property type="match status" value="1"/>
</dbReference>
<evidence type="ECO:0000313" key="3">
    <source>
        <dbReference type="Proteomes" id="UP000662770"/>
    </source>
</evidence>
<feature type="signal peptide" evidence="1">
    <location>
        <begin position="1"/>
        <end position="28"/>
    </location>
</feature>
<dbReference type="InterPro" id="IPR008257">
    <property type="entry name" value="Pept_M19"/>
</dbReference>
<dbReference type="PROSITE" id="PS51365">
    <property type="entry name" value="RENAL_DIPEPTIDASE_2"/>
    <property type="match status" value="1"/>
</dbReference>
<evidence type="ECO:0000256" key="1">
    <source>
        <dbReference type="SAM" id="SignalP"/>
    </source>
</evidence>
<dbReference type="PANTHER" id="PTHR10443:SF12">
    <property type="entry name" value="DIPEPTIDASE"/>
    <property type="match status" value="1"/>
</dbReference>
<dbReference type="Proteomes" id="UP000662770">
    <property type="component" value="Chromosome"/>
</dbReference>
<dbReference type="Gene3D" id="3.20.20.140">
    <property type="entry name" value="Metal-dependent hydrolases"/>
    <property type="match status" value="1"/>
</dbReference>
<dbReference type="Gene3D" id="1.10.287.650">
    <property type="entry name" value="L27 domain"/>
    <property type="match status" value="1"/>
</dbReference>